<proteinExistence type="predicted"/>
<name>A0AAD1U9A8_EUPCR</name>
<protein>
    <submittedName>
        <fullName evidence="2">Uncharacterized protein</fullName>
    </submittedName>
</protein>
<sequence>MKDRSRSKGNSAEDFFQAQKAFLRFQELSHSFHYDTGKSSDQVLVGTSSHIFEKNNDKLFPPEEITQDHTTAPRTRKRCKKKHNKRRNHRKQKNAKIKNQTSSPKINILNKSCFRRSITPHKRFDNLELIFQKGENL</sequence>
<feature type="region of interest" description="Disordered" evidence="1">
    <location>
        <begin position="55"/>
        <end position="104"/>
    </location>
</feature>
<gene>
    <name evidence="2" type="ORF">ECRASSUSDP1_LOCUS5726</name>
</gene>
<dbReference type="EMBL" id="CAMPGE010005532">
    <property type="protein sequence ID" value="CAI2364383.1"/>
    <property type="molecule type" value="Genomic_DNA"/>
</dbReference>
<dbReference type="Proteomes" id="UP001295684">
    <property type="component" value="Unassembled WGS sequence"/>
</dbReference>
<organism evidence="2 3">
    <name type="scientific">Euplotes crassus</name>
    <dbReference type="NCBI Taxonomy" id="5936"/>
    <lineage>
        <taxon>Eukaryota</taxon>
        <taxon>Sar</taxon>
        <taxon>Alveolata</taxon>
        <taxon>Ciliophora</taxon>
        <taxon>Intramacronucleata</taxon>
        <taxon>Spirotrichea</taxon>
        <taxon>Hypotrichia</taxon>
        <taxon>Euplotida</taxon>
        <taxon>Euplotidae</taxon>
        <taxon>Moneuplotes</taxon>
    </lineage>
</organism>
<feature type="compositionally biased region" description="Basic residues" evidence="1">
    <location>
        <begin position="74"/>
        <end position="96"/>
    </location>
</feature>
<evidence type="ECO:0000313" key="2">
    <source>
        <dbReference type="EMBL" id="CAI2364383.1"/>
    </source>
</evidence>
<evidence type="ECO:0000256" key="1">
    <source>
        <dbReference type="SAM" id="MobiDB-lite"/>
    </source>
</evidence>
<keyword evidence="3" id="KW-1185">Reference proteome</keyword>
<reference evidence="2" key="1">
    <citation type="submission" date="2023-07" db="EMBL/GenBank/DDBJ databases">
        <authorList>
            <consortium name="AG Swart"/>
            <person name="Singh M."/>
            <person name="Singh A."/>
            <person name="Seah K."/>
            <person name="Emmerich C."/>
        </authorList>
    </citation>
    <scope>NUCLEOTIDE SEQUENCE</scope>
    <source>
        <strain evidence="2">DP1</strain>
    </source>
</reference>
<comment type="caution">
    <text evidence="2">The sequence shown here is derived from an EMBL/GenBank/DDBJ whole genome shotgun (WGS) entry which is preliminary data.</text>
</comment>
<evidence type="ECO:0000313" key="3">
    <source>
        <dbReference type="Proteomes" id="UP001295684"/>
    </source>
</evidence>
<accession>A0AAD1U9A8</accession>
<dbReference type="AlphaFoldDB" id="A0AAD1U9A8"/>